<protein>
    <submittedName>
        <fullName evidence="1">Uncharacterized protein</fullName>
    </submittedName>
</protein>
<sequence>MGLTLIELATGRYPIPAIEDESLYFSGFSPDRDTNLKEHITAASEGLKLRLIFDIVAVVGLAASTLRSFMSQREVGTLFCTQLR</sequence>
<organism evidence="1 2">
    <name type="scientific">Dibothriocephalus latus</name>
    <name type="common">Fish tapeworm</name>
    <name type="synonym">Diphyllobothrium latum</name>
    <dbReference type="NCBI Taxonomy" id="60516"/>
    <lineage>
        <taxon>Eukaryota</taxon>
        <taxon>Metazoa</taxon>
        <taxon>Spiralia</taxon>
        <taxon>Lophotrochozoa</taxon>
        <taxon>Platyhelminthes</taxon>
        <taxon>Cestoda</taxon>
        <taxon>Eucestoda</taxon>
        <taxon>Diphyllobothriidea</taxon>
        <taxon>Diphyllobothriidae</taxon>
        <taxon>Dibothriocephalus</taxon>
    </lineage>
</organism>
<gene>
    <name evidence="1" type="ORF">DILT_LOCUS12412</name>
</gene>
<evidence type="ECO:0000313" key="2">
    <source>
        <dbReference type="Proteomes" id="UP000281553"/>
    </source>
</evidence>
<reference evidence="1 2" key="1">
    <citation type="submission" date="2018-11" db="EMBL/GenBank/DDBJ databases">
        <authorList>
            <consortium name="Pathogen Informatics"/>
        </authorList>
    </citation>
    <scope>NUCLEOTIDE SEQUENCE [LARGE SCALE GENOMIC DNA]</scope>
</reference>
<proteinExistence type="predicted"/>
<name>A0A3P7MF94_DIBLA</name>
<dbReference type="EMBL" id="UYRU01066369">
    <property type="protein sequence ID" value="VDN16581.1"/>
    <property type="molecule type" value="Genomic_DNA"/>
</dbReference>
<evidence type="ECO:0000313" key="1">
    <source>
        <dbReference type="EMBL" id="VDN16581.1"/>
    </source>
</evidence>
<dbReference type="OrthoDB" id="10252354at2759"/>
<keyword evidence="2" id="KW-1185">Reference proteome</keyword>
<dbReference type="Proteomes" id="UP000281553">
    <property type="component" value="Unassembled WGS sequence"/>
</dbReference>
<accession>A0A3P7MF94</accession>
<dbReference type="AlphaFoldDB" id="A0A3P7MF94"/>